<keyword evidence="2" id="KW-1185">Reference proteome</keyword>
<reference evidence="1" key="1">
    <citation type="submission" date="2020-01" db="EMBL/GenBank/DDBJ databases">
        <authorList>
            <person name="Rat A."/>
        </authorList>
    </citation>
    <scope>NUCLEOTIDE SEQUENCE</scope>
    <source>
        <strain evidence="1">LMG 28251</strain>
    </source>
</reference>
<protein>
    <submittedName>
        <fullName evidence="1">Uncharacterized protein</fullName>
    </submittedName>
</protein>
<dbReference type="Proteomes" id="UP001196068">
    <property type="component" value="Unassembled WGS sequence"/>
</dbReference>
<dbReference type="EMBL" id="JAAEDH010000006">
    <property type="protein sequence ID" value="MBR0654789.1"/>
    <property type="molecule type" value="Genomic_DNA"/>
</dbReference>
<proteinExistence type="predicted"/>
<dbReference type="AlphaFoldDB" id="A0AAF1K1I0"/>
<reference evidence="1" key="2">
    <citation type="journal article" date="2021" name="Syst. Appl. Microbiol.">
        <title>Roseomonas hellenica sp. nov., isolated from roots of wild-growing Alkanna tinctoria.</title>
        <authorList>
            <person name="Rat A."/>
            <person name="Naranjo H.D."/>
            <person name="Lebbe L."/>
            <person name="Cnockaert M."/>
            <person name="Krigas N."/>
            <person name="Grigoriadou K."/>
            <person name="Maloupa E."/>
            <person name="Willems A."/>
        </authorList>
    </citation>
    <scope>NUCLEOTIDE SEQUENCE</scope>
    <source>
        <strain evidence="1">LMG 28251</strain>
    </source>
</reference>
<name>A0AAF1K1I0_9PROT</name>
<accession>A0AAF1K1I0</accession>
<organism evidence="1 2">
    <name type="scientific">Plastoroseomonas arctica</name>
    <dbReference type="NCBI Taxonomy" id="1509237"/>
    <lineage>
        <taxon>Bacteria</taxon>
        <taxon>Pseudomonadati</taxon>
        <taxon>Pseudomonadota</taxon>
        <taxon>Alphaproteobacteria</taxon>
        <taxon>Acetobacterales</taxon>
        <taxon>Acetobacteraceae</taxon>
        <taxon>Plastoroseomonas</taxon>
    </lineage>
</organism>
<gene>
    <name evidence="1" type="ORF">GXW79_06835</name>
</gene>
<dbReference type="RefSeq" id="WP_211873615.1">
    <property type="nucleotide sequence ID" value="NZ_JAAEDH010000006.1"/>
</dbReference>
<sequence>MKPRQALVPAQPRPAPDLNAALAKVIGEYERFMAATAPVEEDTDAKAFIARHNAGRAALGHREQLVKVARLLNPDIPRDAGAAAILAEARRALALTHEEEQDIDESAKDE</sequence>
<evidence type="ECO:0000313" key="2">
    <source>
        <dbReference type="Proteomes" id="UP001196068"/>
    </source>
</evidence>
<evidence type="ECO:0000313" key="1">
    <source>
        <dbReference type="EMBL" id="MBR0654789.1"/>
    </source>
</evidence>
<comment type="caution">
    <text evidence="1">The sequence shown here is derived from an EMBL/GenBank/DDBJ whole genome shotgun (WGS) entry which is preliminary data.</text>
</comment>